<evidence type="ECO:0000313" key="4">
    <source>
        <dbReference type="EMBL" id="RIH81293.1"/>
    </source>
</evidence>
<evidence type="ECO:0000259" key="2">
    <source>
        <dbReference type="Pfam" id="PF01408"/>
    </source>
</evidence>
<dbReference type="PANTHER" id="PTHR43818:SF11">
    <property type="entry name" value="BCDNA.GH03377"/>
    <property type="match status" value="1"/>
</dbReference>
<name>A0A399ECQ2_9DEIN</name>
<gene>
    <name evidence="4" type="primary">iolG</name>
    <name evidence="4" type="ORF">Mterra_03256</name>
</gene>
<dbReference type="GO" id="GO:0050112">
    <property type="term" value="F:inositol 2-dehydrogenase (NAD+) activity"/>
    <property type="evidence" value="ECO:0007669"/>
    <property type="project" value="UniProtKB-EC"/>
</dbReference>
<dbReference type="InterPro" id="IPR050463">
    <property type="entry name" value="Gfo/Idh/MocA_oxidrdct_glycsds"/>
</dbReference>
<dbReference type="Pfam" id="PF01408">
    <property type="entry name" value="GFO_IDH_MocA"/>
    <property type="match status" value="1"/>
</dbReference>
<sequence>MAKTWRIAGVNFDHMHMGDLLRLAHAHPNAEIVGIADEDPARMEGAVANFAIPRERVFTDFRECLEATAPDVVILCPSTARHADCVEGVAPYGVHVLVEKPFAASLPDADRMIAAMARGGGRMVVNWPLAWYPSHRTAKRLLDEGAIGEVLEVHFYDGNRGPLYHRADKVEVTEEEVRREKPRSWWYQRAAGGGSLLDYLGYGVTLGSWFHGGRAPLEVTTTAWGGEGLEVDEHSVTVCRYAYGLSKYETRWGTFTDPWVTQPQPKCGFVLVGSEGTLSSYDYEGVVRLQTRARRETHEVSVDTLQAPHDNPVNHFLHVLETGEDPIGPLDPALCRVGQQIVDSAVLSAREKRTVRLVS</sequence>
<keyword evidence="5" id="KW-1185">Reference proteome</keyword>
<protein>
    <submittedName>
        <fullName evidence="4">Inositol 2-dehydrogenase</fullName>
        <ecNumber evidence="4">1.1.1.18</ecNumber>
    </submittedName>
</protein>
<comment type="caution">
    <text evidence="4">The sequence shown here is derived from an EMBL/GenBank/DDBJ whole genome shotgun (WGS) entry which is preliminary data.</text>
</comment>
<dbReference type="InterPro" id="IPR036291">
    <property type="entry name" value="NAD(P)-bd_dom_sf"/>
</dbReference>
<dbReference type="GO" id="GO:0000166">
    <property type="term" value="F:nucleotide binding"/>
    <property type="evidence" value="ECO:0007669"/>
    <property type="project" value="InterPro"/>
</dbReference>
<feature type="domain" description="GFO/IDH/MocA-like oxidoreductase" evidence="3">
    <location>
        <begin position="135"/>
        <end position="278"/>
    </location>
</feature>
<dbReference type="Gene3D" id="3.40.50.720">
    <property type="entry name" value="NAD(P)-binding Rossmann-like Domain"/>
    <property type="match status" value="1"/>
</dbReference>
<feature type="domain" description="Gfo/Idh/MocA-like oxidoreductase N-terminal" evidence="2">
    <location>
        <begin position="22"/>
        <end position="126"/>
    </location>
</feature>
<dbReference type="EC" id="1.1.1.18" evidence="4"/>
<dbReference type="SUPFAM" id="SSF55347">
    <property type="entry name" value="Glyceraldehyde-3-phosphate dehydrogenase-like, C-terminal domain"/>
    <property type="match status" value="1"/>
</dbReference>
<dbReference type="Gene3D" id="3.30.360.10">
    <property type="entry name" value="Dihydrodipicolinate Reductase, domain 2"/>
    <property type="match status" value="1"/>
</dbReference>
<dbReference type="AlphaFoldDB" id="A0A399ECQ2"/>
<dbReference type="EMBL" id="QXDL01000186">
    <property type="protein sequence ID" value="RIH81293.1"/>
    <property type="molecule type" value="Genomic_DNA"/>
</dbReference>
<evidence type="ECO:0000259" key="3">
    <source>
        <dbReference type="Pfam" id="PF22725"/>
    </source>
</evidence>
<dbReference type="PANTHER" id="PTHR43818">
    <property type="entry name" value="BCDNA.GH03377"/>
    <property type="match status" value="1"/>
</dbReference>
<dbReference type="InterPro" id="IPR000683">
    <property type="entry name" value="Gfo/Idh/MocA-like_OxRdtase_N"/>
</dbReference>
<dbReference type="SUPFAM" id="SSF51735">
    <property type="entry name" value="NAD(P)-binding Rossmann-fold domains"/>
    <property type="match status" value="1"/>
</dbReference>
<dbReference type="Proteomes" id="UP000265715">
    <property type="component" value="Unassembled WGS sequence"/>
</dbReference>
<evidence type="ECO:0000256" key="1">
    <source>
        <dbReference type="ARBA" id="ARBA00023002"/>
    </source>
</evidence>
<dbReference type="RefSeq" id="WP_119316189.1">
    <property type="nucleotide sequence ID" value="NZ_QXDL01000186.1"/>
</dbReference>
<keyword evidence="1 4" id="KW-0560">Oxidoreductase</keyword>
<proteinExistence type="predicted"/>
<dbReference type="Pfam" id="PF22725">
    <property type="entry name" value="GFO_IDH_MocA_C3"/>
    <property type="match status" value="1"/>
</dbReference>
<evidence type="ECO:0000313" key="5">
    <source>
        <dbReference type="Proteomes" id="UP000265715"/>
    </source>
</evidence>
<organism evidence="4 5">
    <name type="scientific">Calidithermus terrae</name>
    <dbReference type="NCBI Taxonomy" id="1408545"/>
    <lineage>
        <taxon>Bacteria</taxon>
        <taxon>Thermotogati</taxon>
        <taxon>Deinococcota</taxon>
        <taxon>Deinococci</taxon>
        <taxon>Thermales</taxon>
        <taxon>Thermaceae</taxon>
        <taxon>Calidithermus</taxon>
    </lineage>
</organism>
<accession>A0A399ECQ2</accession>
<dbReference type="OrthoDB" id="9781031at2"/>
<reference evidence="4 5" key="1">
    <citation type="submission" date="2018-08" db="EMBL/GenBank/DDBJ databases">
        <title>Meiothermus terrae DSM 26712 genome sequencing project.</title>
        <authorList>
            <person name="Da Costa M.S."/>
            <person name="Albuquerque L."/>
            <person name="Raposo P."/>
            <person name="Froufe H.J.C."/>
            <person name="Barroso C.S."/>
            <person name="Egas C."/>
        </authorList>
    </citation>
    <scope>NUCLEOTIDE SEQUENCE [LARGE SCALE GENOMIC DNA]</scope>
    <source>
        <strain evidence="4 5">DSM 26712</strain>
    </source>
</reference>
<dbReference type="InterPro" id="IPR055170">
    <property type="entry name" value="GFO_IDH_MocA-like_dom"/>
</dbReference>